<gene>
    <name evidence="1" type="ORF">TUM19329_09550</name>
</gene>
<dbReference type="Gene3D" id="3.40.50.150">
    <property type="entry name" value="Vaccinia Virus protein VP39"/>
    <property type="match status" value="1"/>
</dbReference>
<dbReference type="RefSeq" id="WP_173236449.1">
    <property type="nucleotide sequence ID" value="NZ_AP022839.1"/>
</dbReference>
<dbReference type="Proteomes" id="UP000502894">
    <property type="component" value="Chromosome"/>
</dbReference>
<dbReference type="EMBL" id="AP022839">
    <property type="protein sequence ID" value="BCA94594.1"/>
    <property type="molecule type" value="Genomic_DNA"/>
</dbReference>
<proteinExistence type="predicted"/>
<dbReference type="InterPro" id="IPR029063">
    <property type="entry name" value="SAM-dependent_MTases_sf"/>
</dbReference>
<dbReference type="KEGG" id="lant:TUM19329_09550"/>
<sequence>MLIYTHNNYEMIRQSIANDVLNFMQKQSNPDVLLLDIGTGLGDCLDLTMKMMQTLPVKFRAIGIDPNEQNIRAAQTKFPGYVFKIGQAHSLEKIVEEEKFQNNMKHALVVIIASGSITRLVINNTFEALEIFQQAHRVADLMVLGGENEVLITRKNAKKIGWNAQYHPSKLNDSNLVYLLTRKVSHFPKIREGHLNLSLHANPLLMFNHYGTDLKKVTSIDLGLAYIKKEEIEPMLQLMPQLKNLKISGLEKWKYILEREIKKQEREIVASANVDDYVDTELDSKRWELKKFTSIFYRQHSKLFALFKRSITSLDNGMNSPDYKPNSKEKPQEYIARLESLAIKGDDIAVYVLAKKLGEDVTSENYKNLQISARYWSQLHEKGYPVLFELINVQKLIEPMNPLQDFYNKINAAISKLEPK</sequence>
<reference evidence="1" key="1">
    <citation type="journal article" date="2020" name="Microbiol. Resour. Announc.">
        <title>Complete Genome Sequence of Novel Psychrotolerant Legionella Strain TUM19329, Isolated from Antarctic Lake Sediment.</title>
        <authorList>
            <person name="Shimada S."/>
            <person name="Nakai R."/>
            <person name="Aoki K."/>
            <person name="Shimoeda N."/>
            <person name="Ohno G."/>
            <person name="Miyazaki Y."/>
            <person name="Kudoh S."/>
            <person name="Imura S."/>
            <person name="Watanabe K."/>
            <person name="Ishii Y."/>
            <person name="Tateda K."/>
        </authorList>
    </citation>
    <scope>NUCLEOTIDE SEQUENCE [LARGE SCALE GENOMIC DNA]</scope>
    <source>
        <strain evidence="1">TUM19329</strain>
    </source>
</reference>
<evidence type="ECO:0000313" key="1">
    <source>
        <dbReference type="EMBL" id="BCA94594.1"/>
    </source>
</evidence>
<organism evidence="1 2">
    <name type="scientific">Legionella antarctica</name>
    <dbReference type="NCBI Taxonomy" id="2708020"/>
    <lineage>
        <taxon>Bacteria</taxon>
        <taxon>Pseudomonadati</taxon>
        <taxon>Pseudomonadota</taxon>
        <taxon>Gammaproteobacteria</taxon>
        <taxon>Legionellales</taxon>
        <taxon>Legionellaceae</taxon>
        <taxon>Legionella</taxon>
    </lineage>
</organism>
<protein>
    <recommendedName>
        <fullName evidence="3">Methyltransferase domain-containing protein</fullName>
    </recommendedName>
</protein>
<dbReference type="SUPFAM" id="SSF53335">
    <property type="entry name" value="S-adenosyl-L-methionine-dependent methyltransferases"/>
    <property type="match status" value="1"/>
</dbReference>
<keyword evidence="2" id="KW-1185">Reference proteome</keyword>
<accession>A0A6F8T1N6</accession>
<dbReference type="AlphaFoldDB" id="A0A6F8T1N6"/>
<evidence type="ECO:0008006" key="3">
    <source>
        <dbReference type="Google" id="ProtNLM"/>
    </source>
</evidence>
<evidence type="ECO:0000313" key="2">
    <source>
        <dbReference type="Proteomes" id="UP000502894"/>
    </source>
</evidence>
<name>A0A6F8T1N6_9GAMM</name>